<feature type="domain" description="BTB" evidence="1">
    <location>
        <begin position="19"/>
        <end position="95"/>
    </location>
</feature>
<sequence>MSKTAIAGLKLMLSTGEYADVHFWVGDGDAKELLSAHKLILKLASGVFEAMFRFDAKKEQGENASTNYPAVVEVPDIEPSAFKVMLSFIYTDDLSGLNGDNAMAVLCAAKKYNIPGLVDPSLQIPISELRNVFVAYAYAYLFDLEDFANCCLSYIDKNADILIKSEEFLQIDQRTLCEIFGRDELQIHEEITIWKACRQNGIECSAENRRAMLGPALFKIRFPLLSSEEFAKDIVQSGVLTTEEVIGVQQNNCQPNFDQFNSEERIWTDGTLLLDIKKVSEFAGEKVGSRRFSETVHIKQLPWKIVAQITTDTTDEGTGNEKWLGIYLLCDAPKEENWRCKCSATFRIISQKIWANNMIGKLCDLIFYNKTNSWSFEFNSNNWGFSNFISLAGLMDQSNGFYNREEDKVTLAIDVTVKDEKMEKFFWDQNKLKWTLWMEIENLSEFAREVIGSERKGDTVYINGIAWEIVAQIRTKKESTDNEKWLGIYLLCAGPKEDKSWECKCSPTFRIVSQKCDVGDYKTRALSHDKHTFCKFENSWGFSNFASFAQLMDPSNDFYNQNEDKVTLAIDFTLKDEVPDDVIRVFEFNDHLLRRSVWIEK</sequence>
<evidence type="ECO:0000313" key="3">
    <source>
        <dbReference type="EMBL" id="KAL3107993.1"/>
    </source>
</evidence>
<dbReference type="InterPro" id="IPR011333">
    <property type="entry name" value="SKP1/BTB/POZ_sf"/>
</dbReference>
<dbReference type="Proteomes" id="UP001620626">
    <property type="component" value="Unassembled WGS sequence"/>
</dbReference>
<evidence type="ECO:0008006" key="5">
    <source>
        <dbReference type="Google" id="ProtNLM"/>
    </source>
</evidence>
<dbReference type="InterPro" id="IPR008974">
    <property type="entry name" value="TRAF-like"/>
</dbReference>
<protein>
    <recommendedName>
        <fullName evidence="5">BTB domain-containing protein</fullName>
    </recommendedName>
</protein>
<dbReference type="InterPro" id="IPR011705">
    <property type="entry name" value="BACK"/>
</dbReference>
<dbReference type="Gene3D" id="1.25.40.420">
    <property type="match status" value="1"/>
</dbReference>
<feature type="domain" description="MATH" evidence="2">
    <location>
        <begin position="269"/>
        <end position="413"/>
    </location>
</feature>
<dbReference type="Pfam" id="PF00651">
    <property type="entry name" value="BTB"/>
    <property type="match status" value="1"/>
</dbReference>
<evidence type="ECO:0000259" key="2">
    <source>
        <dbReference type="PROSITE" id="PS50144"/>
    </source>
</evidence>
<feature type="domain" description="MATH" evidence="2">
    <location>
        <begin position="433"/>
        <end position="570"/>
    </location>
</feature>
<organism evidence="3 4">
    <name type="scientific">Heterodera trifolii</name>
    <dbReference type="NCBI Taxonomy" id="157864"/>
    <lineage>
        <taxon>Eukaryota</taxon>
        <taxon>Metazoa</taxon>
        <taxon>Ecdysozoa</taxon>
        <taxon>Nematoda</taxon>
        <taxon>Chromadorea</taxon>
        <taxon>Rhabditida</taxon>
        <taxon>Tylenchina</taxon>
        <taxon>Tylenchomorpha</taxon>
        <taxon>Tylenchoidea</taxon>
        <taxon>Heteroderidae</taxon>
        <taxon>Heteroderinae</taxon>
        <taxon>Heterodera</taxon>
    </lineage>
</organism>
<gene>
    <name evidence="3" type="ORF">niasHT_018294</name>
</gene>
<dbReference type="SMART" id="SM00225">
    <property type="entry name" value="BTB"/>
    <property type="match status" value="1"/>
</dbReference>
<dbReference type="PROSITE" id="PS50144">
    <property type="entry name" value="MATH"/>
    <property type="match status" value="2"/>
</dbReference>
<dbReference type="SUPFAM" id="SSF54695">
    <property type="entry name" value="POZ domain"/>
    <property type="match status" value="1"/>
</dbReference>
<name>A0ABD2KYI1_9BILA</name>
<dbReference type="Pfam" id="PF22486">
    <property type="entry name" value="MATH_2"/>
    <property type="match status" value="2"/>
</dbReference>
<accession>A0ABD2KYI1</accession>
<dbReference type="InterPro" id="IPR000210">
    <property type="entry name" value="BTB/POZ_dom"/>
</dbReference>
<dbReference type="SMART" id="SM00875">
    <property type="entry name" value="BACK"/>
    <property type="match status" value="1"/>
</dbReference>
<comment type="caution">
    <text evidence="3">The sequence shown here is derived from an EMBL/GenBank/DDBJ whole genome shotgun (WGS) entry which is preliminary data.</text>
</comment>
<reference evidence="3 4" key="1">
    <citation type="submission" date="2024-10" db="EMBL/GenBank/DDBJ databases">
        <authorList>
            <person name="Kim D."/>
        </authorList>
    </citation>
    <scope>NUCLEOTIDE SEQUENCE [LARGE SCALE GENOMIC DNA]</scope>
    <source>
        <strain evidence="3">BH-2024</strain>
    </source>
</reference>
<dbReference type="Gene3D" id="3.30.710.10">
    <property type="entry name" value="Potassium Channel Kv1.1, Chain A"/>
    <property type="match status" value="1"/>
</dbReference>
<dbReference type="SUPFAM" id="SSF49599">
    <property type="entry name" value="TRAF domain-like"/>
    <property type="match status" value="2"/>
</dbReference>
<evidence type="ECO:0000313" key="4">
    <source>
        <dbReference type="Proteomes" id="UP001620626"/>
    </source>
</evidence>
<dbReference type="PANTHER" id="PTHR45774:SF3">
    <property type="entry name" value="BTB (POZ) DOMAIN-CONTAINING 2B-RELATED"/>
    <property type="match status" value="1"/>
</dbReference>
<dbReference type="Gene3D" id="2.60.210.10">
    <property type="entry name" value="Apoptosis, Tumor Necrosis Factor Receptor Associated Protein 2, Chain A"/>
    <property type="match status" value="2"/>
</dbReference>
<dbReference type="PROSITE" id="PS50097">
    <property type="entry name" value="BTB"/>
    <property type="match status" value="1"/>
</dbReference>
<proteinExistence type="predicted"/>
<dbReference type="SMART" id="SM00061">
    <property type="entry name" value="MATH"/>
    <property type="match status" value="2"/>
</dbReference>
<dbReference type="Pfam" id="PF07707">
    <property type="entry name" value="BACK"/>
    <property type="match status" value="1"/>
</dbReference>
<keyword evidence="4" id="KW-1185">Reference proteome</keyword>
<dbReference type="EMBL" id="JBICBT010000601">
    <property type="protein sequence ID" value="KAL3107993.1"/>
    <property type="molecule type" value="Genomic_DNA"/>
</dbReference>
<dbReference type="AlphaFoldDB" id="A0ABD2KYI1"/>
<evidence type="ECO:0000259" key="1">
    <source>
        <dbReference type="PROSITE" id="PS50097"/>
    </source>
</evidence>
<dbReference type="InterPro" id="IPR002083">
    <property type="entry name" value="MATH/TRAF_dom"/>
</dbReference>
<dbReference type="PANTHER" id="PTHR45774">
    <property type="entry name" value="BTB/POZ DOMAIN-CONTAINING"/>
    <property type="match status" value="1"/>
</dbReference>